<accession>X1B3B0</accession>
<protein>
    <recommendedName>
        <fullName evidence="2">Toprim domain-containing protein</fullName>
    </recommendedName>
</protein>
<proteinExistence type="predicted"/>
<dbReference type="AlphaFoldDB" id="X1B3B0"/>
<dbReference type="EMBL" id="BART01011908">
    <property type="protein sequence ID" value="GAG89475.1"/>
    <property type="molecule type" value="Genomic_DNA"/>
</dbReference>
<evidence type="ECO:0008006" key="2">
    <source>
        <dbReference type="Google" id="ProtNLM"/>
    </source>
</evidence>
<reference evidence="1" key="1">
    <citation type="journal article" date="2014" name="Front. Microbiol.">
        <title>High frequency of phylogenetically diverse reductive dehalogenase-homologous genes in deep subseafloor sedimentary metagenomes.</title>
        <authorList>
            <person name="Kawai M."/>
            <person name="Futagami T."/>
            <person name="Toyoda A."/>
            <person name="Takaki Y."/>
            <person name="Nishi S."/>
            <person name="Hori S."/>
            <person name="Arai W."/>
            <person name="Tsubouchi T."/>
            <person name="Morono Y."/>
            <person name="Uchiyama I."/>
            <person name="Ito T."/>
            <person name="Fujiyama A."/>
            <person name="Inagaki F."/>
            <person name="Takami H."/>
        </authorList>
    </citation>
    <scope>NUCLEOTIDE SEQUENCE</scope>
    <source>
        <strain evidence="1">Expedition CK06-06</strain>
    </source>
</reference>
<evidence type="ECO:0000313" key="1">
    <source>
        <dbReference type="EMBL" id="GAG89475.1"/>
    </source>
</evidence>
<dbReference type="SUPFAM" id="SSF56731">
    <property type="entry name" value="DNA primase core"/>
    <property type="match status" value="1"/>
</dbReference>
<name>X1B3B0_9ZZZZ</name>
<dbReference type="Gene3D" id="3.40.1360.10">
    <property type="match status" value="1"/>
</dbReference>
<organism evidence="1">
    <name type="scientific">marine sediment metagenome</name>
    <dbReference type="NCBI Taxonomy" id="412755"/>
    <lineage>
        <taxon>unclassified sequences</taxon>
        <taxon>metagenomes</taxon>
        <taxon>ecological metagenomes</taxon>
    </lineage>
</organism>
<dbReference type="CDD" id="cd01029">
    <property type="entry name" value="TOPRIM_primases"/>
    <property type="match status" value="1"/>
</dbReference>
<gene>
    <name evidence="1" type="ORF">S01H4_25120</name>
</gene>
<sequence length="93" mass="10280">MEGILDAIRTEQACGANACVMACFTSTPTIEQLLLIPNVEKVLIMLDNDAWTNYKKFEDLPMDVEPVILPVGKDPGSLTDDEFSNLNLSQYLS</sequence>
<dbReference type="InterPro" id="IPR034154">
    <property type="entry name" value="TOPRIM_DnaG/twinkle"/>
</dbReference>
<comment type="caution">
    <text evidence="1">The sequence shown here is derived from an EMBL/GenBank/DDBJ whole genome shotgun (WGS) entry which is preliminary data.</text>
</comment>